<dbReference type="PANTHER" id="PTHR47020:SF1">
    <property type="entry name" value="HILLARIN"/>
    <property type="match status" value="1"/>
</dbReference>
<dbReference type="Proteomes" id="UP000215902">
    <property type="component" value="Unassembled WGS sequence"/>
</dbReference>
<evidence type="ECO:0000313" key="2">
    <source>
        <dbReference type="EMBL" id="PAA83161.1"/>
    </source>
</evidence>
<accession>A0A267GAW1</accession>
<gene>
    <name evidence="2" type="ORF">BOX15_Mlig018178g1</name>
</gene>
<feature type="region of interest" description="Disordered" evidence="1">
    <location>
        <begin position="38"/>
        <end position="81"/>
    </location>
</feature>
<evidence type="ECO:0000313" key="3">
    <source>
        <dbReference type="Proteomes" id="UP000215902"/>
    </source>
</evidence>
<evidence type="ECO:0008006" key="4">
    <source>
        <dbReference type="Google" id="ProtNLM"/>
    </source>
</evidence>
<feature type="compositionally biased region" description="Low complexity" evidence="1">
    <location>
        <begin position="1011"/>
        <end position="1020"/>
    </location>
</feature>
<comment type="caution">
    <text evidence="2">The sequence shown here is derived from an EMBL/GenBank/DDBJ whole genome shotgun (WGS) entry which is preliminary data.</text>
</comment>
<dbReference type="InterPro" id="IPR053041">
    <property type="entry name" value="Transglut-like_Superfamily_Mod"/>
</dbReference>
<feature type="compositionally biased region" description="Polar residues" evidence="1">
    <location>
        <begin position="38"/>
        <end position="54"/>
    </location>
</feature>
<feature type="region of interest" description="Disordered" evidence="1">
    <location>
        <begin position="998"/>
        <end position="1020"/>
    </location>
</feature>
<dbReference type="PANTHER" id="PTHR47020">
    <property type="entry name" value="HILLARIN"/>
    <property type="match status" value="1"/>
</dbReference>
<dbReference type="AlphaFoldDB" id="A0A267GAW1"/>
<feature type="compositionally biased region" description="Basic and acidic residues" evidence="1">
    <location>
        <begin position="59"/>
        <end position="70"/>
    </location>
</feature>
<evidence type="ECO:0000256" key="1">
    <source>
        <dbReference type="SAM" id="MobiDB-lite"/>
    </source>
</evidence>
<dbReference type="STRING" id="282301.A0A267GAW1"/>
<proteinExistence type="predicted"/>
<name>A0A267GAW1_9PLAT</name>
<dbReference type="OrthoDB" id="6129702at2759"/>
<protein>
    <recommendedName>
        <fullName evidence="4">Transglutaminase-like domain-containing protein</fullName>
    </recommendedName>
</protein>
<dbReference type="EMBL" id="NIVC01000431">
    <property type="protein sequence ID" value="PAA83161.1"/>
    <property type="molecule type" value="Genomic_DNA"/>
</dbReference>
<reference evidence="2 3" key="1">
    <citation type="submission" date="2017-06" db="EMBL/GenBank/DDBJ databases">
        <title>A platform for efficient transgenesis in Macrostomum lignano, a flatworm model organism for stem cell research.</title>
        <authorList>
            <person name="Berezikov E."/>
        </authorList>
    </citation>
    <scope>NUCLEOTIDE SEQUENCE [LARGE SCALE GENOMIC DNA]</scope>
    <source>
        <strain evidence="2">DV1</strain>
        <tissue evidence="2">Whole organism</tissue>
    </source>
</reference>
<keyword evidence="3" id="KW-1185">Reference proteome</keyword>
<organism evidence="2 3">
    <name type="scientific">Macrostomum lignano</name>
    <dbReference type="NCBI Taxonomy" id="282301"/>
    <lineage>
        <taxon>Eukaryota</taxon>
        <taxon>Metazoa</taxon>
        <taxon>Spiralia</taxon>
        <taxon>Lophotrochozoa</taxon>
        <taxon>Platyhelminthes</taxon>
        <taxon>Rhabditophora</taxon>
        <taxon>Macrostomorpha</taxon>
        <taxon>Macrostomida</taxon>
        <taxon>Macrostomidae</taxon>
        <taxon>Macrostomum</taxon>
    </lineage>
</organism>
<dbReference type="Gene3D" id="1.20.920.60">
    <property type="match status" value="1"/>
</dbReference>
<sequence length="1037" mass="114862">MSFLETLSYYRHYRLTEAEIPLQDYALDHSSSIRERLQSGQYPTPQSLATSQRKLGQPPREDQQQLDDVRQPPPPPFPPRRTKAELLLQFQKQPADIVTIDAQSAEELPQPDDSWASLCQRLYRRCSGDLERLRAAFGFVCAVSNRPGRLVKTESELQLTVYRTLRRMAESTDSKGEDRHSEVFAKLLSEAGIPFQRVLGYKKGAGLAPGFRTPVGGSWFACFVRGEWRLVDIGWAAMAADTDSREFFFLTDPEQFVITHLPCQLDANSDDKSTDSPAVWQLLARPLTKSEFDRMPVYLAGGTAGEFERHSGRLAVLNWPWNVVLGRPGELLELELRETQQRRHLPCRYTSVLRCLSNTIDGRQPGDCSVSRPIRTDRDGVLKFKVEPPWPGKFYLEIRLLTEDDDYQYDDCFVGFALHCPVGCGSGDGGCGFPSGELSEFGPPRSDSSGGSLELGCDIANGELSASNGEAAVALMHIDGDGYLRLTCRVYQQGDRLTPPGTAYLSRLGVHFYAPAGGGQFALVLRVRDRPVCQFLVAADCGSDDADGAAWRQQPQPNWQRLVESAASDASKDVFGEPYKATTAAELSVPVDTVKETVERVELLRVAWRPRGWERRRHDGEMAEAEADLVPAEGAVATLSDDGSSISCRFCLPGNYLLKLLRSAGARNDDGEWRVLRCHPVRVFGSITTSEIGASDFLDEAANRLARRQSRLETVRLIEQRRRRRWRRWRVDGEGEGDEEAASAAAAAADTTACQRLEEAIAAANSDMIEAALKDQQGAAVSRKLAGKACLVLAAIDLKVDLQRAVEQTDVHRLRRLLSELDDLGLTSTSATSMSKTSVAAKLVSAEATAARQAMWRYNRRARQPRHRLGANSRSLTELRRYSSPQDAVHGAVQAVLLLAGHYEKRTRKWKRCQPLLRTILHDMDALDVTRVDPRIAARSKQILAGIDAQEVEQRSAAAFAFYEWGVKTVATIERATPPDRFKPASVRQQARILGVTPAEDAKYNSDSETGSVSGASVASSKLRTGIGKTRSNNVKL</sequence>